<dbReference type="AlphaFoldDB" id="I4Z2L7"/>
<name>I4Z2L7_9HYPH</name>
<dbReference type="RefSeq" id="WP_009489315.1">
    <property type="nucleotide sequence ID" value="NZ_CP141048.1"/>
</dbReference>
<sequence precursor="true">MQIKLRHVIIGLTCVAWITALAFAWFALKYDPSCIGSDKIMREADALEFGKYYLRRHRSIWEDELHSVAELDQMLQTPGCCNVSRINPDENNGREWFVSLKVAKPPGRYFYFYDVQFTSCRYRIEEDGLSVRE</sequence>
<reference evidence="2 3" key="1">
    <citation type="submission" date="2012-02" db="EMBL/GenBank/DDBJ databases">
        <title>Improved High-Quality Draft sequence of Microvirga sp. WSM3557.</title>
        <authorList>
            <consortium name="US DOE Joint Genome Institute"/>
            <person name="Lucas S."/>
            <person name="Han J."/>
            <person name="Lapidus A."/>
            <person name="Cheng J.-F."/>
            <person name="Goodwin L."/>
            <person name="Pitluck S."/>
            <person name="Peters L."/>
            <person name="Zhang X."/>
            <person name="Detter J.C."/>
            <person name="Han C."/>
            <person name="Tapia R."/>
            <person name="Land M."/>
            <person name="Hauser L."/>
            <person name="Kyrpides N."/>
            <person name="Ivanova N."/>
            <person name="Pagani I."/>
            <person name="Brau L."/>
            <person name="Yates R."/>
            <person name="O'Hara G."/>
            <person name="Rui T."/>
            <person name="Howieson J."/>
            <person name="Reeve W."/>
            <person name="Woyke T."/>
        </authorList>
    </citation>
    <scope>NUCLEOTIDE SEQUENCE [LARGE SCALE GENOMIC DNA]</scope>
    <source>
        <strain evidence="2 3">WSM3557</strain>
    </source>
</reference>
<keyword evidence="3" id="KW-1185">Reference proteome</keyword>
<proteinExistence type="predicted"/>
<organism evidence="2 3">
    <name type="scientific">Microvirga lotononidis</name>
    <dbReference type="NCBI Taxonomy" id="864069"/>
    <lineage>
        <taxon>Bacteria</taxon>
        <taxon>Pseudomonadati</taxon>
        <taxon>Pseudomonadota</taxon>
        <taxon>Alphaproteobacteria</taxon>
        <taxon>Hyphomicrobiales</taxon>
        <taxon>Methylobacteriaceae</taxon>
        <taxon>Microvirga</taxon>
    </lineage>
</organism>
<evidence type="ECO:0000313" key="2">
    <source>
        <dbReference type="EMBL" id="EIM30459.1"/>
    </source>
</evidence>
<keyword evidence="1" id="KW-0472">Membrane</keyword>
<dbReference type="STRING" id="864069.MicloDRAFT_00007080"/>
<dbReference type="Proteomes" id="UP000003947">
    <property type="component" value="Unassembled WGS sequence"/>
</dbReference>
<dbReference type="PATRIC" id="fig|864069.3.peg.785"/>
<evidence type="ECO:0000313" key="3">
    <source>
        <dbReference type="Proteomes" id="UP000003947"/>
    </source>
</evidence>
<gene>
    <name evidence="2" type="ORF">MicloDRAFT_00007080</name>
</gene>
<keyword evidence="1" id="KW-0812">Transmembrane</keyword>
<accession>I4Z2L7</accession>
<keyword evidence="1" id="KW-1133">Transmembrane helix</keyword>
<dbReference type="HOGENOM" id="CLU_1893802_0_0_5"/>
<evidence type="ECO:0000256" key="1">
    <source>
        <dbReference type="SAM" id="Phobius"/>
    </source>
</evidence>
<dbReference type="EMBL" id="JH660637">
    <property type="protein sequence ID" value="EIM30459.1"/>
    <property type="molecule type" value="Genomic_DNA"/>
</dbReference>
<protein>
    <submittedName>
        <fullName evidence="2">Uncharacterized protein</fullName>
    </submittedName>
</protein>
<feature type="transmembrane region" description="Helical" evidence="1">
    <location>
        <begin position="7"/>
        <end position="28"/>
    </location>
</feature>